<dbReference type="Proteomes" id="UP000054007">
    <property type="component" value="Unassembled WGS sequence"/>
</dbReference>
<name>A0A0D7BH65_9AGAR</name>
<sequence length="186" mass="20871">MSIRLVKTSFAASSRDAKLVAVDTNVPRTSTPPKYKGGVTGVKGVLHQPISSASTCTSPAFSPHITRHDNPLPRRPIRRHSPYRQGPIARVSFKHIHSSFDVLHEEDEPVQSRTYDAKNGARNHHKRTLNDWSKPALGDWSTREGLDYSKAVAGLLLSRVSEGPYRLSLYDRFCSFFGYPWTRSVL</sequence>
<feature type="region of interest" description="Disordered" evidence="1">
    <location>
        <begin position="54"/>
        <end position="80"/>
    </location>
</feature>
<organism evidence="2 3">
    <name type="scientific">Cylindrobasidium torrendii FP15055 ss-10</name>
    <dbReference type="NCBI Taxonomy" id="1314674"/>
    <lineage>
        <taxon>Eukaryota</taxon>
        <taxon>Fungi</taxon>
        <taxon>Dikarya</taxon>
        <taxon>Basidiomycota</taxon>
        <taxon>Agaricomycotina</taxon>
        <taxon>Agaricomycetes</taxon>
        <taxon>Agaricomycetidae</taxon>
        <taxon>Agaricales</taxon>
        <taxon>Marasmiineae</taxon>
        <taxon>Physalacriaceae</taxon>
        <taxon>Cylindrobasidium</taxon>
    </lineage>
</organism>
<dbReference type="AlphaFoldDB" id="A0A0D7BH65"/>
<proteinExistence type="predicted"/>
<accession>A0A0D7BH65</accession>
<protein>
    <submittedName>
        <fullName evidence="2">Uncharacterized protein</fullName>
    </submittedName>
</protein>
<evidence type="ECO:0000256" key="1">
    <source>
        <dbReference type="SAM" id="MobiDB-lite"/>
    </source>
</evidence>
<keyword evidence="3" id="KW-1185">Reference proteome</keyword>
<evidence type="ECO:0000313" key="2">
    <source>
        <dbReference type="EMBL" id="KIY69454.1"/>
    </source>
</evidence>
<gene>
    <name evidence="2" type="ORF">CYLTODRAFT_229260</name>
</gene>
<evidence type="ECO:0000313" key="3">
    <source>
        <dbReference type="Proteomes" id="UP000054007"/>
    </source>
</evidence>
<reference evidence="2 3" key="1">
    <citation type="journal article" date="2015" name="Fungal Genet. Biol.">
        <title>Evolution of novel wood decay mechanisms in Agaricales revealed by the genome sequences of Fistulina hepatica and Cylindrobasidium torrendii.</title>
        <authorList>
            <person name="Floudas D."/>
            <person name="Held B.W."/>
            <person name="Riley R."/>
            <person name="Nagy L.G."/>
            <person name="Koehler G."/>
            <person name="Ransdell A.S."/>
            <person name="Younus H."/>
            <person name="Chow J."/>
            <person name="Chiniquy J."/>
            <person name="Lipzen A."/>
            <person name="Tritt A."/>
            <person name="Sun H."/>
            <person name="Haridas S."/>
            <person name="LaButti K."/>
            <person name="Ohm R.A."/>
            <person name="Kues U."/>
            <person name="Blanchette R.A."/>
            <person name="Grigoriev I.V."/>
            <person name="Minto R.E."/>
            <person name="Hibbett D.S."/>
        </authorList>
    </citation>
    <scope>NUCLEOTIDE SEQUENCE [LARGE SCALE GENOMIC DNA]</scope>
    <source>
        <strain evidence="2 3">FP15055 ss-10</strain>
    </source>
</reference>
<dbReference type="EMBL" id="KN880484">
    <property type="protein sequence ID" value="KIY69454.1"/>
    <property type="molecule type" value="Genomic_DNA"/>
</dbReference>